<feature type="signal peptide" evidence="1">
    <location>
        <begin position="1"/>
        <end position="16"/>
    </location>
</feature>
<organism evidence="2 3">
    <name type="scientific">Plastoroseomonas arctica</name>
    <dbReference type="NCBI Taxonomy" id="1509237"/>
    <lineage>
        <taxon>Bacteria</taxon>
        <taxon>Pseudomonadati</taxon>
        <taxon>Pseudomonadota</taxon>
        <taxon>Alphaproteobacteria</taxon>
        <taxon>Acetobacterales</taxon>
        <taxon>Acetobacteraceae</taxon>
        <taxon>Plastoroseomonas</taxon>
    </lineage>
</organism>
<accession>A0AAF1JWP6</accession>
<dbReference type="EMBL" id="JAAEDH010000006">
    <property type="protein sequence ID" value="MBR0654902.1"/>
    <property type="molecule type" value="Genomic_DNA"/>
</dbReference>
<name>A0AAF1JWP6_9PROT</name>
<evidence type="ECO:0000256" key="1">
    <source>
        <dbReference type="SAM" id="SignalP"/>
    </source>
</evidence>
<dbReference type="AlphaFoldDB" id="A0AAF1JWP6"/>
<protein>
    <recommendedName>
        <fullName evidence="4">Lipoprotein</fullName>
    </recommendedName>
</protein>
<dbReference type="RefSeq" id="WP_211873720.1">
    <property type="nucleotide sequence ID" value="NZ_JAAEDH010000006.1"/>
</dbReference>
<dbReference type="PROSITE" id="PS51257">
    <property type="entry name" value="PROKAR_LIPOPROTEIN"/>
    <property type="match status" value="1"/>
</dbReference>
<proteinExistence type="predicted"/>
<reference evidence="2" key="2">
    <citation type="journal article" date="2021" name="Syst. Appl. Microbiol.">
        <title>Roseomonas hellenica sp. nov., isolated from roots of wild-growing Alkanna tinctoria.</title>
        <authorList>
            <person name="Rat A."/>
            <person name="Naranjo H.D."/>
            <person name="Lebbe L."/>
            <person name="Cnockaert M."/>
            <person name="Krigas N."/>
            <person name="Grigoriadou K."/>
            <person name="Maloupa E."/>
            <person name="Willems A."/>
        </authorList>
    </citation>
    <scope>NUCLEOTIDE SEQUENCE</scope>
    <source>
        <strain evidence="2">LMG 28251</strain>
    </source>
</reference>
<dbReference type="Proteomes" id="UP001196068">
    <property type="component" value="Unassembled WGS sequence"/>
</dbReference>
<evidence type="ECO:0000313" key="3">
    <source>
        <dbReference type="Proteomes" id="UP001196068"/>
    </source>
</evidence>
<comment type="caution">
    <text evidence="2">The sequence shown here is derived from an EMBL/GenBank/DDBJ whole genome shotgun (WGS) entry which is preliminary data.</text>
</comment>
<keyword evidence="3" id="KW-1185">Reference proteome</keyword>
<feature type="chain" id="PRO_5042187297" description="Lipoprotein" evidence="1">
    <location>
        <begin position="17"/>
        <end position="168"/>
    </location>
</feature>
<sequence length="168" mass="17352">MNRGALAKKLSFVALAGLSLSGCLGFSRPDATFPQALQAPSPRGGAAVTISGRVEAAKIALGTLERRVVISANGADVGRGTLPDARSPEAAATPIAINGDYQGTPIAARCENHEFSEPPGERRGIIHRLTFAEINCQVNYGGRPLGTLTMQHNPAGSVVNAPVVVSAR</sequence>
<gene>
    <name evidence="2" type="ORF">GXW79_07410</name>
</gene>
<evidence type="ECO:0000313" key="2">
    <source>
        <dbReference type="EMBL" id="MBR0654902.1"/>
    </source>
</evidence>
<keyword evidence="1" id="KW-0732">Signal</keyword>
<evidence type="ECO:0008006" key="4">
    <source>
        <dbReference type="Google" id="ProtNLM"/>
    </source>
</evidence>
<reference evidence="2" key="1">
    <citation type="submission" date="2020-01" db="EMBL/GenBank/DDBJ databases">
        <authorList>
            <person name="Rat A."/>
        </authorList>
    </citation>
    <scope>NUCLEOTIDE SEQUENCE</scope>
    <source>
        <strain evidence="2">LMG 28251</strain>
    </source>
</reference>